<evidence type="ECO:0000313" key="6">
    <source>
        <dbReference type="Proteomes" id="UP000715441"/>
    </source>
</evidence>
<dbReference type="InterPro" id="IPR050109">
    <property type="entry name" value="HTH-type_TetR-like_transc_reg"/>
</dbReference>
<dbReference type="InterPro" id="IPR009057">
    <property type="entry name" value="Homeodomain-like_sf"/>
</dbReference>
<evidence type="ECO:0000313" key="5">
    <source>
        <dbReference type="EMBL" id="NKQ55231.1"/>
    </source>
</evidence>
<keyword evidence="1" id="KW-0805">Transcription regulation</keyword>
<feature type="domain" description="HTH tetR-type" evidence="4">
    <location>
        <begin position="23"/>
        <end position="67"/>
    </location>
</feature>
<dbReference type="Gene3D" id="1.10.10.60">
    <property type="entry name" value="Homeodomain-like"/>
    <property type="match status" value="1"/>
</dbReference>
<name>A0ABX1JA01_9PSEU</name>
<dbReference type="Proteomes" id="UP000715441">
    <property type="component" value="Unassembled WGS sequence"/>
</dbReference>
<dbReference type="SUPFAM" id="SSF46689">
    <property type="entry name" value="Homeodomain-like"/>
    <property type="match status" value="1"/>
</dbReference>
<comment type="caution">
    <text evidence="5">The sequence shown here is derived from an EMBL/GenBank/DDBJ whole genome shotgun (WGS) entry which is preliminary data.</text>
</comment>
<dbReference type="RefSeq" id="WP_168517944.1">
    <property type="nucleotide sequence ID" value="NZ_JAAXLS010000013.1"/>
</dbReference>
<dbReference type="SUPFAM" id="SSF48498">
    <property type="entry name" value="Tetracyclin repressor-like, C-terminal domain"/>
    <property type="match status" value="1"/>
</dbReference>
<keyword evidence="3" id="KW-0804">Transcription</keyword>
<accession>A0ABX1JA01</accession>
<evidence type="ECO:0000256" key="1">
    <source>
        <dbReference type="ARBA" id="ARBA00023015"/>
    </source>
</evidence>
<dbReference type="InterPro" id="IPR036271">
    <property type="entry name" value="Tet_transcr_reg_TetR-rel_C_sf"/>
</dbReference>
<dbReference type="InterPro" id="IPR001647">
    <property type="entry name" value="HTH_TetR"/>
</dbReference>
<sequence length="219" mass="23588">MVDRVRLRVPSSKQLTARQRALLAELEELFLVEGFMHFTLDDLAAKTHCSKSTLYALAPSKEQLAVRVVAHFFKGAADLLDERIARIDDARQIIGTYLAGIAEYLNRASPEFMRDINDFGPARAAYEMNSRAAAARIRSFIKKGVDDGVFRIVHATLIAEMAAVLIEGIQTGVVGSRAGVSDAEAFAALSELLLDGLVSRADSVEGGGRAADDGLASPP</sequence>
<evidence type="ECO:0000256" key="2">
    <source>
        <dbReference type="ARBA" id="ARBA00023125"/>
    </source>
</evidence>
<dbReference type="PANTHER" id="PTHR30055">
    <property type="entry name" value="HTH-TYPE TRANSCRIPTIONAL REGULATOR RUTR"/>
    <property type="match status" value="1"/>
</dbReference>
<keyword evidence="2" id="KW-0238">DNA-binding</keyword>
<gene>
    <name evidence="5" type="ORF">HFP15_20305</name>
</gene>
<evidence type="ECO:0000256" key="3">
    <source>
        <dbReference type="ARBA" id="ARBA00023163"/>
    </source>
</evidence>
<dbReference type="PANTHER" id="PTHR30055:SF234">
    <property type="entry name" value="HTH-TYPE TRANSCRIPTIONAL REGULATOR BETI"/>
    <property type="match status" value="1"/>
</dbReference>
<proteinExistence type="predicted"/>
<dbReference type="Gene3D" id="1.10.357.10">
    <property type="entry name" value="Tetracycline Repressor, domain 2"/>
    <property type="match status" value="1"/>
</dbReference>
<dbReference type="EMBL" id="JAAXLS010000013">
    <property type="protein sequence ID" value="NKQ55231.1"/>
    <property type="molecule type" value="Genomic_DNA"/>
</dbReference>
<evidence type="ECO:0000259" key="4">
    <source>
        <dbReference type="Pfam" id="PF00440"/>
    </source>
</evidence>
<protein>
    <submittedName>
        <fullName evidence="5">TetR/AcrR family transcriptional regulator</fullName>
    </submittedName>
</protein>
<organism evidence="5 6">
    <name type="scientific">Amycolatopsis acididurans</name>
    <dbReference type="NCBI Taxonomy" id="2724524"/>
    <lineage>
        <taxon>Bacteria</taxon>
        <taxon>Bacillati</taxon>
        <taxon>Actinomycetota</taxon>
        <taxon>Actinomycetes</taxon>
        <taxon>Pseudonocardiales</taxon>
        <taxon>Pseudonocardiaceae</taxon>
        <taxon>Amycolatopsis</taxon>
    </lineage>
</organism>
<reference evidence="5 6" key="1">
    <citation type="submission" date="2020-04" db="EMBL/GenBank/DDBJ databases">
        <title>Novel species.</title>
        <authorList>
            <person name="Teo W.F.A."/>
            <person name="Lipun K."/>
            <person name="Srisuk N."/>
            <person name="Duangmal K."/>
        </authorList>
    </citation>
    <scope>NUCLEOTIDE SEQUENCE [LARGE SCALE GENOMIC DNA]</scope>
    <source>
        <strain evidence="5 6">K13G38</strain>
    </source>
</reference>
<keyword evidence="6" id="KW-1185">Reference proteome</keyword>
<dbReference type="Pfam" id="PF00440">
    <property type="entry name" value="TetR_N"/>
    <property type="match status" value="1"/>
</dbReference>